<proteinExistence type="inferred from homology"/>
<evidence type="ECO:0000313" key="5">
    <source>
        <dbReference type="EMBL" id="QXJ19755.1"/>
    </source>
</evidence>
<dbReference type="CDD" id="cd04301">
    <property type="entry name" value="NAT_SF"/>
    <property type="match status" value="1"/>
</dbReference>
<dbReference type="EMBL" id="CP059572">
    <property type="protein sequence ID" value="QXJ19755.1"/>
    <property type="molecule type" value="Genomic_DNA"/>
</dbReference>
<name>A0ABX8QMQ4_9ACTN</name>
<dbReference type="SUPFAM" id="SSF55729">
    <property type="entry name" value="Acyl-CoA N-acyltransferases (Nat)"/>
    <property type="match status" value="1"/>
</dbReference>
<reference evidence="5" key="1">
    <citation type="submission" date="2020-07" db="EMBL/GenBank/DDBJ databases">
        <authorList>
            <person name="Tarantini F.S."/>
            <person name="Hong K.W."/>
            <person name="Chan K.G."/>
        </authorList>
    </citation>
    <scope>NUCLEOTIDE SEQUENCE</scope>
    <source>
        <strain evidence="5">32-07</strain>
    </source>
</reference>
<evidence type="ECO:0000256" key="3">
    <source>
        <dbReference type="ARBA" id="ARBA00038502"/>
    </source>
</evidence>
<dbReference type="Proteomes" id="UP001049518">
    <property type="component" value="Chromosome"/>
</dbReference>
<sequence>MRGLPDQWRDGYRGGPTMTSVRILPWSEDDFGLLRRVNVPEMKEHLGGPETEEQVRVRHARYLRPDEIGGRMYRIVADGEAAGTVGFWSRVWRDEPVYESGWSVLPEFQGRGVAVAAVREVLGAARDHGRRRHLHAFPSVDHHASNGVCRKAGFILLGECDFEYPPGRLLRSNDWRFDLEAASRRP</sequence>
<organism evidence="5 6">
    <name type="scientific">Actinomadura graeca</name>
    <dbReference type="NCBI Taxonomy" id="2750812"/>
    <lineage>
        <taxon>Bacteria</taxon>
        <taxon>Bacillati</taxon>
        <taxon>Actinomycetota</taxon>
        <taxon>Actinomycetes</taxon>
        <taxon>Streptosporangiales</taxon>
        <taxon>Thermomonosporaceae</taxon>
        <taxon>Actinomadura</taxon>
    </lineage>
</organism>
<protein>
    <submittedName>
        <fullName evidence="5">GNAT family N-acetyltransferase</fullName>
    </submittedName>
</protein>
<dbReference type="InterPro" id="IPR000182">
    <property type="entry name" value="GNAT_dom"/>
</dbReference>
<keyword evidence="6" id="KW-1185">Reference proteome</keyword>
<dbReference type="InterPro" id="IPR051531">
    <property type="entry name" value="N-acetyltransferase"/>
</dbReference>
<dbReference type="PANTHER" id="PTHR43792:SF8">
    <property type="entry name" value="[RIBOSOMAL PROTEIN US5]-ALANINE N-ACETYLTRANSFERASE"/>
    <property type="match status" value="1"/>
</dbReference>
<dbReference type="Gene3D" id="3.40.630.30">
    <property type="match status" value="1"/>
</dbReference>
<dbReference type="InterPro" id="IPR016181">
    <property type="entry name" value="Acyl_CoA_acyltransferase"/>
</dbReference>
<evidence type="ECO:0000313" key="6">
    <source>
        <dbReference type="Proteomes" id="UP001049518"/>
    </source>
</evidence>
<comment type="similarity">
    <text evidence="3">Belongs to the acetyltransferase family. RimJ subfamily.</text>
</comment>
<keyword evidence="2" id="KW-0012">Acyltransferase</keyword>
<gene>
    <name evidence="5" type="ORF">AGRA3207_000340</name>
</gene>
<accession>A0ABX8QMQ4</accession>
<keyword evidence="1" id="KW-0808">Transferase</keyword>
<evidence type="ECO:0000259" key="4">
    <source>
        <dbReference type="Pfam" id="PF13302"/>
    </source>
</evidence>
<evidence type="ECO:0000256" key="1">
    <source>
        <dbReference type="ARBA" id="ARBA00022679"/>
    </source>
</evidence>
<feature type="domain" description="N-acetyltransferase" evidence="4">
    <location>
        <begin position="22"/>
        <end position="154"/>
    </location>
</feature>
<dbReference type="Pfam" id="PF13302">
    <property type="entry name" value="Acetyltransf_3"/>
    <property type="match status" value="1"/>
</dbReference>
<evidence type="ECO:0000256" key="2">
    <source>
        <dbReference type="ARBA" id="ARBA00023315"/>
    </source>
</evidence>
<dbReference type="PANTHER" id="PTHR43792">
    <property type="entry name" value="GNAT FAMILY, PUTATIVE (AFU_ORTHOLOGUE AFUA_3G00765)-RELATED-RELATED"/>
    <property type="match status" value="1"/>
</dbReference>